<accession>A0ABS3TUX6</accession>
<comment type="caution">
    <text evidence="1">The sequence shown here is derived from an EMBL/GenBank/DDBJ whole genome shotgun (WGS) entry which is preliminary data.</text>
</comment>
<evidence type="ECO:0000313" key="2">
    <source>
        <dbReference type="Proteomes" id="UP000669060"/>
    </source>
</evidence>
<evidence type="ECO:0000313" key="1">
    <source>
        <dbReference type="EMBL" id="MBO3277443.1"/>
    </source>
</evidence>
<proteinExistence type="predicted"/>
<keyword evidence="2" id="KW-1185">Reference proteome</keyword>
<protein>
    <submittedName>
        <fullName evidence="1">Uncharacterized protein</fullName>
    </submittedName>
</protein>
<organism evidence="1 2">
    <name type="scientific">Pseudomonas schmalbachii</name>
    <dbReference type="NCBI Taxonomy" id="2816993"/>
    <lineage>
        <taxon>Bacteria</taxon>
        <taxon>Pseudomonadati</taxon>
        <taxon>Pseudomonadota</taxon>
        <taxon>Gammaproteobacteria</taxon>
        <taxon>Pseudomonadales</taxon>
        <taxon>Pseudomonadaceae</taxon>
        <taxon>Pseudomonas</taxon>
    </lineage>
</organism>
<name>A0ABS3TUX6_9PSED</name>
<sequence length="111" mass="12787">MVDHTTQLYKLARTPSGRRLWTYMAAILEVTEMDKGKPFPLKRFLKNFQTHLNAGRIERVPEGYRLTCSGQGYFQDRYRGGNPQYVERAAVERMISSIRTGCGEGDWVPLT</sequence>
<reference evidence="1 2" key="1">
    <citation type="submission" date="2020-12" db="EMBL/GenBank/DDBJ databases">
        <title>Pseudomonas schmalbachii sp. nov. isolated from millipede gut.</title>
        <authorList>
            <person name="Shelomi M."/>
        </authorList>
    </citation>
    <scope>NUCLEOTIDE SEQUENCE [LARGE SCALE GENOMIC DNA]</scope>
    <source>
        <strain evidence="1 2">Milli4</strain>
    </source>
</reference>
<dbReference type="EMBL" id="JAELYA010000008">
    <property type="protein sequence ID" value="MBO3277443.1"/>
    <property type="molecule type" value="Genomic_DNA"/>
</dbReference>
<dbReference type="Proteomes" id="UP000669060">
    <property type="component" value="Unassembled WGS sequence"/>
</dbReference>
<dbReference type="RefSeq" id="WP_208315743.1">
    <property type="nucleotide sequence ID" value="NZ_JAELYA010000008.1"/>
</dbReference>
<gene>
    <name evidence="1" type="ORF">JFY56_19680</name>
</gene>